<accession>A0A5E6MHC1</accession>
<protein>
    <submittedName>
        <fullName evidence="1">Uncharacterized protein</fullName>
    </submittedName>
</protein>
<reference evidence="1" key="1">
    <citation type="submission" date="2019-09" db="EMBL/GenBank/DDBJ databases">
        <authorList>
            <person name="Cremers G."/>
        </authorList>
    </citation>
    <scope>NUCLEOTIDE SEQUENCE [LARGE SCALE GENOMIC DNA]</scope>
    <source>
        <strain evidence="1">3B</strain>
    </source>
</reference>
<dbReference type="RefSeq" id="WP_142526096.1">
    <property type="nucleotide sequence ID" value="NZ_CABFUZ020000260.1"/>
</dbReference>
<proteinExistence type="predicted"/>
<dbReference type="EMBL" id="CABFUZ020000260">
    <property type="protein sequence ID" value="VVM08515.1"/>
    <property type="molecule type" value="Genomic_DNA"/>
</dbReference>
<dbReference type="InterPro" id="IPR029058">
    <property type="entry name" value="AB_hydrolase_fold"/>
</dbReference>
<gene>
    <name evidence="1" type="ORF">MAMC_02229</name>
</gene>
<name>A0A5E6MHC1_9BACT</name>
<dbReference type="AlphaFoldDB" id="A0A5E6MHC1"/>
<evidence type="ECO:0000313" key="1">
    <source>
        <dbReference type="EMBL" id="VVM08515.1"/>
    </source>
</evidence>
<comment type="caution">
    <text evidence="1">The sequence shown here is derived from an EMBL/GenBank/DDBJ whole genome shotgun (WGS) entry which is preliminary data.</text>
</comment>
<dbReference type="OrthoDB" id="194619at2"/>
<organism evidence="1 2">
    <name type="scientific">Methylacidimicrobium cyclopophantes</name>
    <dbReference type="NCBI Taxonomy" id="1041766"/>
    <lineage>
        <taxon>Bacteria</taxon>
        <taxon>Pseudomonadati</taxon>
        <taxon>Verrucomicrobiota</taxon>
        <taxon>Methylacidimicrobium</taxon>
    </lineage>
</organism>
<sequence length="196" mass="21874">MRDFARRTERRVCRIVFHGVGPAGPCWANFLLVDAGKRVGAAVFPPSAGLILPLLFSRLWGQPEAVSLFGYSLGAVSALRLCRSLIKQQVRVALLYLIDPIVFWGNALRLPSPVDRVFCCRQRNGARLRLLIGHFGRGAQCRAESGLGQASDEEIADHFPDGRPVYHEDMVRYALDYARLPLREALGLDPTHPTRR</sequence>
<dbReference type="SUPFAM" id="SSF53474">
    <property type="entry name" value="alpha/beta-Hydrolases"/>
    <property type="match status" value="1"/>
</dbReference>
<evidence type="ECO:0000313" key="2">
    <source>
        <dbReference type="Proteomes" id="UP000381693"/>
    </source>
</evidence>
<dbReference type="Gene3D" id="3.40.50.1820">
    <property type="entry name" value="alpha/beta hydrolase"/>
    <property type="match status" value="1"/>
</dbReference>
<keyword evidence="2" id="KW-1185">Reference proteome</keyword>
<dbReference type="Proteomes" id="UP000381693">
    <property type="component" value="Unassembled WGS sequence"/>
</dbReference>